<keyword evidence="2" id="KW-1185">Reference proteome</keyword>
<accession>A0ABX7USI7</accession>
<dbReference type="EMBL" id="CP050854">
    <property type="protein sequence ID" value="QTF07145.1"/>
    <property type="molecule type" value="Genomic_DNA"/>
</dbReference>
<evidence type="ECO:0000313" key="1">
    <source>
        <dbReference type="EMBL" id="QTF07145.1"/>
    </source>
</evidence>
<reference evidence="1 2" key="1">
    <citation type="submission" date="2020-03" db="EMBL/GenBank/DDBJ databases">
        <authorList>
            <person name="Bakhshi Ganjeh M."/>
        </authorList>
    </citation>
    <scope>NUCLEOTIDE SEQUENCE [LARGE SCALE GENOMIC DNA]</scope>
    <source>
        <strain evidence="2">Iran 50</strain>
    </source>
</reference>
<dbReference type="Proteomes" id="UP000671960">
    <property type="component" value="Chromosome"/>
</dbReference>
<dbReference type="RefSeq" id="WP_121590030.1">
    <property type="nucleotide sequence ID" value="NZ_CP050854.1"/>
</dbReference>
<gene>
    <name evidence="1" type="ORF">HC231_03765</name>
</gene>
<protein>
    <recommendedName>
        <fullName evidence="3">DUF4105 domain-containing protein</fullName>
    </recommendedName>
</protein>
<evidence type="ECO:0000313" key="2">
    <source>
        <dbReference type="Proteomes" id="UP000671960"/>
    </source>
</evidence>
<organism evidence="1 2">
    <name type="scientific">Brenneria izadpanahii</name>
    <dbReference type="NCBI Taxonomy" id="2722756"/>
    <lineage>
        <taxon>Bacteria</taxon>
        <taxon>Pseudomonadati</taxon>
        <taxon>Pseudomonadota</taxon>
        <taxon>Gammaproteobacteria</taxon>
        <taxon>Enterobacterales</taxon>
        <taxon>Pectobacteriaceae</taxon>
        <taxon>Brenneria</taxon>
    </lineage>
</organism>
<sequence length="190" mass="20769">MEPIFLQNEVGMVVRGKNSAEHTPGLLEQHADCILSNGAPIGFYGRGEGYSNSFGTVGLGMEGYVLTYEDFSSKAYGRPYYIDANEAKRYNLVSTVLLVGVSSAEATLFDAAWNDIKNHPDTFNIVGNNCSTHASLAFVKAGILPSEISGLDTPDQLYRQIVAVKKGLTRSYSGYVGFTPDKDRYYVEVQ</sequence>
<evidence type="ECO:0008006" key="3">
    <source>
        <dbReference type="Google" id="ProtNLM"/>
    </source>
</evidence>
<proteinExistence type="predicted"/>
<name>A0ABX7USI7_9GAMM</name>